<feature type="region of interest" description="Disordered" evidence="1">
    <location>
        <begin position="60"/>
        <end position="87"/>
    </location>
</feature>
<organism evidence="3">
    <name type="scientific">Wuchereria bancrofti</name>
    <dbReference type="NCBI Taxonomy" id="6293"/>
    <lineage>
        <taxon>Eukaryota</taxon>
        <taxon>Metazoa</taxon>
        <taxon>Ecdysozoa</taxon>
        <taxon>Nematoda</taxon>
        <taxon>Chromadorea</taxon>
        <taxon>Rhabditida</taxon>
        <taxon>Spirurina</taxon>
        <taxon>Spiruromorpha</taxon>
        <taxon>Filarioidea</taxon>
        <taxon>Onchocercidae</taxon>
        <taxon>Wuchereria</taxon>
    </lineage>
</organism>
<feature type="region of interest" description="Disordered" evidence="1">
    <location>
        <begin position="116"/>
        <end position="146"/>
    </location>
</feature>
<feature type="compositionally biased region" description="Acidic residues" evidence="1">
    <location>
        <begin position="72"/>
        <end position="81"/>
    </location>
</feature>
<sequence length="415" mass="46989">MLAASEEGPAVPGIFDVLRYLEDEPVMLHALQGFMNMTQQRENLLLARLTEAEGRLAEYEGRNAQQEVGEGWNEEEEEMEEGPAPQEPEFNIEEAEWAPLPESDDEAEWLAEAERAPLPDSEDNEESLEVPVAPVEASGDEEPEEEVREIVLRSRTIRIAVPATNTTLAAAIPEAFHPADLGELPEQLRKELKMPQVEPYTVVRAKGDVNIVCGICDRQFETLKGWRIHTSRMHKQDGFCARCGHYLLLPPSFTAAQKTAAMELHALDWCPRACAAVMKERQVKRRRLNLVGREEDTHHLFAINTKWHSPGGQPVPACFNKSSTLHPARPVKRALIWAINSCWLPGTNLRSNLLRFNNCAYVGWFICVLFCMCNKSVPNLPYIQEKRKKEEEMKMCRMQEVGAHFQLDSDIVSLP</sequence>
<evidence type="ECO:0000256" key="1">
    <source>
        <dbReference type="SAM" id="MobiDB-lite"/>
    </source>
</evidence>
<feature type="domain" description="C2H2-type" evidence="2">
    <location>
        <begin position="213"/>
        <end position="234"/>
    </location>
</feature>
<dbReference type="PROSITE" id="PS00028">
    <property type="entry name" value="ZINC_FINGER_C2H2_1"/>
    <property type="match status" value="1"/>
</dbReference>
<dbReference type="AlphaFoldDB" id="A0A1I8EET6"/>
<proteinExistence type="predicted"/>
<accession>A0A1I8EET6</accession>
<protein>
    <submittedName>
        <fullName evidence="3">C2H2-type domain-containing protein</fullName>
    </submittedName>
</protein>
<dbReference type="WBParaSite" id="maker-PairedContig_1735-snap-gene-0.17-mRNA-1">
    <property type="protein sequence ID" value="maker-PairedContig_1735-snap-gene-0.17-mRNA-1"/>
    <property type="gene ID" value="maker-PairedContig_1735-snap-gene-0.17"/>
</dbReference>
<reference evidence="3" key="1">
    <citation type="submission" date="2016-11" db="UniProtKB">
        <authorList>
            <consortium name="WormBaseParasite"/>
        </authorList>
    </citation>
    <scope>IDENTIFICATION</scope>
    <source>
        <strain evidence="3">pt0022</strain>
    </source>
</reference>
<evidence type="ECO:0000259" key="2">
    <source>
        <dbReference type="PROSITE" id="PS00028"/>
    </source>
</evidence>
<dbReference type="InterPro" id="IPR013087">
    <property type="entry name" value="Znf_C2H2_type"/>
</dbReference>
<evidence type="ECO:0000313" key="3">
    <source>
        <dbReference type="WBParaSite" id="maker-PairedContig_1735-snap-gene-0.17-mRNA-1"/>
    </source>
</evidence>
<name>A0A1I8EET6_WUCBA</name>